<sequence length="454" mass="50950">MPAKLVLGLFISFTIASSCSDPSTIGLELDPNNNQIGVSFVEIPLSASVVLQDSLLTTNPNRFVFGVDESDFFGVTTGTSYTRLFFNRDVPRPSSTAVLDSVKFNFNIRSVSAEDLTSEKTIRVHLLEEQIRDINYYNFNYLDYNPEPFLEAKLNLSARQDTIITVSAESDFTKKVFEDLKSGTSFQDIFSFREYLPGIVFTGIEGDNSSFSLQPGNNTGLVFFYRNDEDTVSRAYPIATGVNNNVARHFNQVERNPSGTPTEGLNEPWIAYDLGNKVGGMNNTGILVKIDTSPLQEFLDTLQSVTFNQVTLEIGPLIGNVDSKRPPQFLEMAYTNEFNRLVYSDNGLLLSVQPDNGIQFDPNTGNPFANASQQPALLTYFSDEKNYRQTLTTHVAAIKRGSLQRQDLLLWSSYRTVVQGNVAINDEHRRNLQSFIFNSNDVKLRIYYSTTRVF</sequence>
<protein>
    <recommendedName>
        <fullName evidence="3">DUF4270 family protein</fullName>
    </recommendedName>
</protein>
<gene>
    <name evidence="1" type="ORF">EGN73_07820</name>
</gene>
<dbReference type="EMBL" id="RPHB01000003">
    <property type="protein sequence ID" value="MBW3467723.1"/>
    <property type="molecule type" value="Genomic_DNA"/>
</dbReference>
<evidence type="ECO:0000313" key="1">
    <source>
        <dbReference type="EMBL" id="MBW3467723.1"/>
    </source>
</evidence>
<keyword evidence="2" id="KW-1185">Reference proteome</keyword>
<dbReference type="AlphaFoldDB" id="A0A951IY95"/>
<comment type="caution">
    <text evidence="1">The sequence shown here is derived from an EMBL/GenBank/DDBJ whole genome shotgun (WGS) entry which is preliminary data.</text>
</comment>
<evidence type="ECO:0008006" key="3">
    <source>
        <dbReference type="Google" id="ProtNLM"/>
    </source>
</evidence>
<name>A0A951IY95_9BACT</name>
<reference evidence="1 2" key="1">
    <citation type="journal article" date="2020" name="Syst. Appl. Microbiol.">
        <title>Arthrospiribacter ruber gen. nov., sp. nov., a novel bacterium isolated from Arthrospira cultures.</title>
        <authorList>
            <person name="Waleron M."/>
            <person name="Misztak A."/>
            <person name="Waleron M.M."/>
            <person name="Furmaniak M."/>
            <person name="Mrozik A."/>
            <person name="Waleron K."/>
        </authorList>
    </citation>
    <scope>NUCLEOTIDE SEQUENCE [LARGE SCALE GENOMIC DNA]</scope>
    <source>
        <strain evidence="1 2">DPMB0001</strain>
    </source>
</reference>
<dbReference type="Proteomes" id="UP000727490">
    <property type="component" value="Unassembled WGS sequence"/>
</dbReference>
<proteinExistence type="predicted"/>
<dbReference type="PROSITE" id="PS51257">
    <property type="entry name" value="PROKAR_LIPOPROTEIN"/>
    <property type="match status" value="1"/>
</dbReference>
<evidence type="ECO:0000313" key="2">
    <source>
        <dbReference type="Proteomes" id="UP000727490"/>
    </source>
</evidence>
<accession>A0A951IY95</accession>
<organism evidence="1 2">
    <name type="scientific">Arthrospiribacter ruber</name>
    <dbReference type="NCBI Taxonomy" id="2487934"/>
    <lineage>
        <taxon>Bacteria</taxon>
        <taxon>Pseudomonadati</taxon>
        <taxon>Bacteroidota</taxon>
        <taxon>Cytophagia</taxon>
        <taxon>Cytophagales</taxon>
        <taxon>Cyclobacteriaceae</taxon>
        <taxon>Arthrospiribacter</taxon>
    </lineage>
</organism>